<reference evidence="1 2" key="1">
    <citation type="journal article" date="2015" name="Genome Biol.">
        <title>Comparative genomics of Steinernema reveals deeply conserved gene regulatory networks.</title>
        <authorList>
            <person name="Dillman A.R."/>
            <person name="Macchietto M."/>
            <person name="Porter C.F."/>
            <person name="Rogers A."/>
            <person name="Williams B."/>
            <person name="Antoshechkin I."/>
            <person name="Lee M.M."/>
            <person name="Goodwin Z."/>
            <person name="Lu X."/>
            <person name="Lewis E.E."/>
            <person name="Goodrich-Blair H."/>
            <person name="Stock S.P."/>
            <person name="Adams B.J."/>
            <person name="Sternberg P.W."/>
            <person name="Mortazavi A."/>
        </authorList>
    </citation>
    <scope>NUCLEOTIDE SEQUENCE [LARGE SCALE GENOMIC DNA]</scope>
    <source>
        <strain evidence="1 2">ALL</strain>
    </source>
</reference>
<keyword evidence="2" id="KW-1185">Reference proteome</keyword>
<accession>A0A4U8V3Q4</accession>
<sequence>MQISLSANAAPDLLMFFCGKERVENSACNAVDSCLCKHNPRCPNPQGHIILPGYHRADEFLVGNWQTENEDLWRLVWEKNCQTLLLIGSDYIAQKFWTLENGSVGEMFLERRDGHVILQNERTSYALEYYASIRQVWKWTRGASSNGSKASVYSTTIVRCCLSTQKTRHFR</sequence>
<name>A0A4U8V3Q4_STECR</name>
<evidence type="ECO:0000313" key="2">
    <source>
        <dbReference type="Proteomes" id="UP000298663"/>
    </source>
</evidence>
<evidence type="ECO:0000313" key="1">
    <source>
        <dbReference type="EMBL" id="TMS39859.1"/>
    </source>
</evidence>
<dbReference type="EMBL" id="CM016762">
    <property type="protein sequence ID" value="TMS39859.1"/>
    <property type="molecule type" value="Genomic_DNA"/>
</dbReference>
<dbReference type="AlphaFoldDB" id="A0A4U8V3Q4"/>
<reference evidence="1 2" key="2">
    <citation type="journal article" date="2019" name="G3 (Bethesda)">
        <title>Hybrid Assembly of the Genome of the Entomopathogenic Nematode Steinernema carpocapsae Identifies the X-Chromosome.</title>
        <authorList>
            <person name="Serra L."/>
            <person name="Macchietto M."/>
            <person name="Macias-Munoz A."/>
            <person name="McGill C.J."/>
            <person name="Rodriguez I.M."/>
            <person name="Rodriguez B."/>
            <person name="Murad R."/>
            <person name="Mortazavi A."/>
        </authorList>
    </citation>
    <scope>NUCLEOTIDE SEQUENCE [LARGE SCALE GENOMIC DNA]</scope>
    <source>
        <strain evidence="1 2">ALL</strain>
    </source>
</reference>
<dbReference type="OrthoDB" id="10253954at2759"/>
<dbReference type="Proteomes" id="UP000298663">
    <property type="component" value="Chromosome X"/>
</dbReference>
<proteinExistence type="predicted"/>
<protein>
    <submittedName>
        <fullName evidence="1">Uncharacterized protein</fullName>
    </submittedName>
</protein>
<dbReference type="STRING" id="34508.A0A4U8V3Q4"/>
<gene>
    <name evidence="1" type="ORF">L596_006322</name>
</gene>
<organism evidence="1 2">
    <name type="scientific">Steinernema carpocapsae</name>
    <name type="common">Entomopathogenic nematode</name>
    <dbReference type="NCBI Taxonomy" id="34508"/>
    <lineage>
        <taxon>Eukaryota</taxon>
        <taxon>Metazoa</taxon>
        <taxon>Ecdysozoa</taxon>
        <taxon>Nematoda</taxon>
        <taxon>Chromadorea</taxon>
        <taxon>Rhabditida</taxon>
        <taxon>Tylenchina</taxon>
        <taxon>Panagrolaimomorpha</taxon>
        <taxon>Strongyloidoidea</taxon>
        <taxon>Steinernematidae</taxon>
        <taxon>Steinernema</taxon>
    </lineage>
</organism>